<organism evidence="1 2">
    <name type="scientific">Pandoraea commovens</name>
    <dbReference type="NCBI Taxonomy" id="2508289"/>
    <lineage>
        <taxon>Bacteria</taxon>
        <taxon>Pseudomonadati</taxon>
        <taxon>Pseudomonadota</taxon>
        <taxon>Betaproteobacteria</taxon>
        <taxon>Burkholderiales</taxon>
        <taxon>Burkholderiaceae</taxon>
        <taxon>Pandoraea</taxon>
    </lineage>
</organism>
<dbReference type="RefSeq" id="WP_150664636.1">
    <property type="nucleotide sequence ID" value="NZ_CABPSA010000004.1"/>
</dbReference>
<dbReference type="AlphaFoldDB" id="A0A5E4VG06"/>
<evidence type="ECO:0000313" key="1">
    <source>
        <dbReference type="EMBL" id="VVE10484.1"/>
    </source>
</evidence>
<protein>
    <submittedName>
        <fullName evidence="1">Uncharacterized protein</fullName>
    </submittedName>
</protein>
<reference evidence="1 2" key="1">
    <citation type="submission" date="2019-08" db="EMBL/GenBank/DDBJ databases">
        <authorList>
            <person name="Peeters C."/>
        </authorList>
    </citation>
    <scope>NUCLEOTIDE SEQUENCE [LARGE SCALE GENOMIC DNA]</scope>
    <source>
        <strain evidence="1 2">LMG 31010</strain>
    </source>
</reference>
<proteinExistence type="predicted"/>
<dbReference type="Proteomes" id="UP000343335">
    <property type="component" value="Unassembled WGS sequence"/>
</dbReference>
<sequence length="144" mass="14088">MTTFTATNTGTANAVPGVGDGHGLKAVVGVFTLAAALALNDVIQSPLVPKGATILDVIVAVTDLDTGGSPAITLDVGYGDDPDYFVQASTVGQAGGVARASAPTAKPLTLAQNDTVDVTVKAAPATGATSGTVSIVVLFLPPNA</sequence>
<name>A0A5E4VG06_9BURK</name>
<gene>
    <name evidence="1" type="ORF">PCO31010_02622</name>
</gene>
<accession>A0A5E4VG06</accession>
<evidence type="ECO:0000313" key="2">
    <source>
        <dbReference type="Proteomes" id="UP000343335"/>
    </source>
</evidence>
<dbReference type="EMBL" id="CABPSA010000004">
    <property type="protein sequence ID" value="VVE10484.1"/>
    <property type="molecule type" value="Genomic_DNA"/>
</dbReference>
<dbReference type="OrthoDB" id="8301806at2"/>